<feature type="transmembrane region" description="Helical" evidence="1">
    <location>
        <begin position="111"/>
        <end position="133"/>
    </location>
</feature>
<keyword evidence="1" id="KW-0472">Membrane</keyword>
<evidence type="ECO:0000313" key="2">
    <source>
        <dbReference type="EMBL" id="OTA40379.1"/>
    </source>
</evidence>
<comment type="caution">
    <text evidence="2">The sequence shown here is derived from an EMBL/GenBank/DDBJ whole genome shotgun (WGS) entry which is preliminary data.</text>
</comment>
<protein>
    <recommendedName>
        <fullName evidence="4">ECF transporter S component</fullName>
    </recommendedName>
</protein>
<evidence type="ECO:0000313" key="3">
    <source>
        <dbReference type="Proteomes" id="UP000194267"/>
    </source>
</evidence>
<accession>A0A1Y2T206</accession>
<feature type="transmembrane region" description="Helical" evidence="1">
    <location>
        <begin position="12"/>
        <end position="31"/>
    </location>
</feature>
<sequence>MAEQQKKNVWAFQFTTLTLVLIPVAVGINYVGKLLATALKLPLWLDSIGTVLAGMLAGPWIGAISGAVNNIIFGITADPVSFWYLITSIAIGLVVGYLAMTGWIRDFPRAVLLGLIVALVATVVSTPINVILWEGTTGNVWGDALYTVLRNRGTPIWIASFIDELVVDLLDKVITVIVSFLIFKALPQRLIGLFAGEGQVEKL</sequence>
<keyword evidence="1" id="KW-0812">Transmembrane</keyword>
<keyword evidence="1" id="KW-1133">Transmembrane helix</keyword>
<dbReference type="Gene3D" id="1.10.1760.20">
    <property type="match status" value="1"/>
</dbReference>
<name>A0A1Y2T206_SYMTR</name>
<dbReference type="AlphaFoldDB" id="A0A1Y2T206"/>
<gene>
    <name evidence="2" type="ORF">A6D92_18530</name>
</gene>
<organism evidence="2 3">
    <name type="scientific">Symbiobacterium thermophilum</name>
    <dbReference type="NCBI Taxonomy" id="2734"/>
    <lineage>
        <taxon>Bacteria</taxon>
        <taxon>Bacillati</taxon>
        <taxon>Bacillota</taxon>
        <taxon>Clostridia</taxon>
        <taxon>Eubacteriales</taxon>
        <taxon>Symbiobacteriaceae</taxon>
        <taxon>Symbiobacterium</taxon>
    </lineage>
</organism>
<feature type="transmembrane region" description="Helical" evidence="1">
    <location>
        <begin position="43"/>
        <end position="62"/>
    </location>
</feature>
<proteinExistence type="predicted"/>
<evidence type="ECO:0000256" key="1">
    <source>
        <dbReference type="SAM" id="Phobius"/>
    </source>
</evidence>
<evidence type="ECO:0008006" key="4">
    <source>
        <dbReference type="Google" id="ProtNLM"/>
    </source>
</evidence>
<feature type="transmembrane region" description="Helical" evidence="1">
    <location>
        <begin position="82"/>
        <end position="104"/>
    </location>
</feature>
<reference evidence="3" key="1">
    <citation type="submission" date="2016-04" db="EMBL/GenBank/DDBJ databases">
        <authorList>
            <person name="Antunes L.P."/>
            <person name="Martins L.F."/>
            <person name="Pereira R.V."/>
            <person name="Thomas A.M."/>
            <person name="Barbosa D."/>
            <person name="Nascimento L."/>
            <person name="Silva G.M."/>
            <person name="Condomitti G.W."/>
            <person name="Digiampietri L.A."/>
            <person name="Lombardi K.C."/>
            <person name="Ramos P.L."/>
            <person name="Quaggio R.B."/>
            <person name="Oliveira J.C."/>
            <person name="Pascon R.C."/>
            <person name="Cruz J.B."/>
            <person name="Silva A.M."/>
            <person name="Setubal J.C."/>
        </authorList>
    </citation>
    <scope>NUCLEOTIDE SEQUENCE [LARGE SCALE GENOMIC DNA]</scope>
</reference>
<dbReference type="Proteomes" id="UP000194267">
    <property type="component" value="Unassembled WGS sequence"/>
</dbReference>
<dbReference type="EMBL" id="LWLV01001917">
    <property type="protein sequence ID" value="OTA40379.1"/>
    <property type="molecule type" value="Genomic_DNA"/>
</dbReference>